<evidence type="ECO:0000313" key="1">
    <source>
        <dbReference type="EMBL" id="MBC2595955.1"/>
    </source>
</evidence>
<organism evidence="1 2">
    <name type="scientific">Ruficoccus amylovorans</name>
    <dbReference type="NCBI Taxonomy" id="1804625"/>
    <lineage>
        <taxon>Bacteria</taxon>
        <taxon>Pseudomonadati</taxon>
        <taxon>Verrucomicrobiota</taxon>
        <taxon>Opitutia</taxon>
        <taxon>Puniceicoccales</taxon>
        <taxon>Cerasicoccaceae</taxon>
        <taxon>Ruficoccus</taxon>
    </lineage>
</organism>
<reference evidence="1 2" key="1">
    <citation type="submission" date="2020-07" db="EMBL/GenBank/DDBJ databases">
        <authorList>
            <person name="Feng X."/>
        </authorList>
    </citation>
    <scope>NUCLEOTIDE SEQUENCE [LARGE SCALE GENOMIC DNA]</scope>
    <source>
        <strain evidence="1 2">JCM31066</strain>
    </source>
</reference>
<dbReference type="AlphaFoldDB" id="A0A842HGV9"/>
<dbReference type="EMBL" id="JACHVB010000059">
    <property type="protein sequence ID" value="MBC2595955.1"/>
    <property type="molecule type" value="Genomic_DNA"/>
</dbReference>
<dbReference type="Proteomes" id="UP000546464">
    <property type="component" value="Unassembled WGS sequence"/>
</dbReference>
<accession>A0A842HGV9</accession>
<comment type="caution">
    <text evidence="1">The sequence shown here is derived from an EMBL/GenBank/DDBJ whole genome shotgun (WGS) entry which is preliminary data.</text>
</comment>
<protein>
    <submittedName>
        <fullName evidence="1">Uncharacterized protein</fullName>
    </submittedName>
</protein>
<gene>
    <name evidence="1" type="ORF">H5P28_16945</name>
</gene>
<keyword evidence="2" id="KW-1185">Reference proteome</keyword>
<name>A0A842HGV9_9BACT</name>
<proteinExistence type="predicted"/>
<evidence type="ECO:0000313" key="2">
    <source>
        <dbReference type="Proteomes" id="UP000546464"/>
    </source>
</evidence>
<dbReference type="RefSeq" id="WP_185676879.1">
    <property type="nucleotide sequence ID" value="NZ_JACHVB010000059.1"/>
</dbReference>
<sequence length="127" mass="14543">MKTPTCLLRGRSCFCFSALLLCLIATICLLGCSEQPKKPELPVHVSFRQSVLGKGKVVIFSNTSNKLLSPVVYVENRTLRERYEFYFIIEPHRTVEIGVLEVPWDFLPGEYMKISHDGYSNKYLKVP</sequence>